<dbReference type="EnsemblProtists" id="EKX46576">
    <property type="protein sequence ID" value="EKX46576"/>
    <property type="gene ID" value="GUITHDRAFT_162994"/>
</dbReference>
<name>L1JDI2_GUITC</name>
<proteinExistence type="predicted"/>
<dbReference type="Proteomes" id="UP000011087">
    <property type="component" value="Unassembled WGS sequence"/>
</dbReference>
<dbReference type="EMBL" id="JH992994">
    <property type="protein sequence ID" value="EKX46576.1"/>
    <property type="molecule type" value="Genomic_DNA"/>
</dbReference>
<feature type="compositionally biased region" description="Basic and acidic residues" evidence="1">
    <location>
        <begin position="183"/>
        <end position="194"/>
    </location>
</feature>
<dbReference type="HOGENOM" id="CLU_1237051_0_0_1"/>
<dbReference type="RefSeq" id="XP_005833556.1">
    <property type="nucleotide sequence ID" value="XM_005833499.1"/>
</dbReference>
<sequence length="224" mass="24573">MASMAQERRRGAVGEGEEARGCRATGSAMKAAMVAATLLALTARTSALVISSDSASLKGLNCAFTAPALSSGLHGAVQRKAVCLRQKSTRDDGATEEEVQRAMEYYKELMRTRNNGKGYWMDDFFPFANMLRNIQEGLKRNFEQKSGEELLQEAAKEGLIDLRSSPFTPISDLPDTPMPKAEAVQKEPEVKTEVAKAAPEEDDEDLLELKKKMEAAKKKKKQGK</sequence>
<keyword evidence="4" id="KW-1185">Reference proteome</keyword>
<reference evidence="2 4" key="1">
    <citation type="journal article" date="2012" name="Nature">
        <title>Algal genomes reveal evolutionary mosaicism and the fate of nucleomorphs.</title>
        <authorList>
            <consortium name="DOE Joint Genome Institute"/>
            <person name="Curtis B.A."/>
            <person name="Tanifuji G."/>
            <person name="Burki F."/>
            <person name="Gruber A."/>
            <person name="Irimia M."/>
            <person name="Maruyama S."/>
            <person name="Arias M.C."/>
            <person name="Ball S.G."/>
            <person name="Gile G.H."/>
            <person name="Hirakawa Y."/>
            <person name="Hopkins J.F."/>
            <person name="Kuo A."/>
            <person name="Rensing S.A."/>
            <person name="Schmutz J."/>
            <person name="Symeonidi A."/>
            <person name="Elias M."/>
            <person name="Eveleigh R.J."/>
            <person name="Herman E.K."/>
            <person name="Klute M.J."/>
            <person name="Nakayama T."/>
            <person name="Obornik M."/>
            <person name="Reyes-Prieto A."/>
            <person name="Armbrust E.V."/>
            <person name="Aves S.J."/>
            <person name="Beiko R.G."/>
            <person name="Coutinho P."/>
            <person name="Dacks J.B."/>
            <person name="Durnford D.G."/>
            <person name="Fast N.M."/>
            <person name="Green B.R."/>
            <person name="Grisdale C.J."/>
            <person name="Hempel F."/>
            <person name="Henrissat B."/>
            <person name="Hoppner M.P."/>
            <person name="Ishida K."/>
            <person name="Kim E."/>
            <person name="Koreny L."/>
            <person name="Kroth P.G."/>
            <person name="Liu Y."/>
            <person name="Malik S.B."/>
            <person name="Maier U.G."/>
            <person name="McRose D."/>
            <person name="Mock T."/>
            <person name="Neilson J.A."/>
            <person name="Onodera N.T."/>
            <person name="Poole A.M."/>
            <person name="Pritham E.J."/>
            <person name="Richards T.A."/>
            <person name="Rocap G."/>
            <person name="Roy S.W."/>
            <person name="Sarai C."/>
            <person name="Schaack S."/>
            <person name="Shirato S."/>
            <person name="Slamovits C.H."/>
            <person name="Spencer D.F."/>
            <person name="Suzuki S."/>
            <person name="Worden A.Z."/>
            <person name="Zauner S."/>
            <person name="Barry K."/>
            <person name="Bell C."/>
            <person name="Bharti A.K."/>
            <person name="Crow J.A."/>
            <person name="Grimwood J."/>
            <person name="Kramer R."/>
            <person name="Lindquist E."/>
            <person name="Lucas S."/>
            <person name="Salamov A."/>
            <person name="McFadden G.I."/>
            <person name="Lane C.E."/>
            <person name="Keeling P.J."/>
            <person name="Gray M.W."/>
            <person name="Grigoriev I.V."/>
            <person name="Archibald J.M."/>
        </authorList>
    </citation>
    <scope>NUCLEOTIDE SEQUENCE</scope>
    <source>
        <strain evidence="2 4">CCMP2712</strain>
    </source>
</reference>
<gene>
    <name evidence="2" type="ORF">GUITHDRAFT_162994</name>
</gene>
<dbReference type="PaxDb" id="55529-EKX46576"/>
<accession>L1JDI2</accession>
<feature type="region of interest" description="Disordered" evidence="1">
    <location>
        <begin position="163"/>
        <end position="206"/>
    </location>
</feature>
<evidence type="ECO:0000313" key="2">
    <source>
        <dbReference type="EMBL" id="EKX46576.1"/>
    </source>
</evidence>
<evidence type="ECO:0000256" key="1">
    <source>
        <dbReference type="SAM" id="MobiDB-lite"/>
    </source>
</evidence>
<dbReference type="AlphaFoldDB" id="L1JDI2"/>
<feature type="region of interest" description="Disordered" evidence="1">
    <location>
        <begin position="1"/>
        <end position="20"/>
    </location>
</feature>
<evidence type="ECO:0000313" key="4">
    <source>
        <dbReference type="Proteomes" id="UP000011087"/>
    </source>
</evidence>
<protein>
    <submittedName>
        <fullName evidence="2 3">Uncharacterized protein</fullName>
    </submittedName>
</protein>
<evidence type="ECO:0000313" key="3">
    <source>
        <dbReference type="EnsemblProtists" id="EKX46576"/>
    </source>
</evidence>
<dbReference type="GeneID" id="17303242"/>
<reference evidence="4" key="2">
    <citation type="submission" date="2012-11" db="EMBL/GenBank/DDBJ databases">
        <authorList>
            <person name="Kuo A."/>
            <person name="Curtis B.A."/>
            <person name="Tanifuji G."/>
            <person name="Burki F."/>
            <person name="Gruber A."/>
            <person name="Irimia M."/>
            <person name="Maruyama S."/>
            <person name="Arias M.C."/>
            <person name="Ball S.G."/>
            <person name="Gile G.H."/>
            <person name="Hirakawa Y."/>
            <person name="Hopkins J.F."/>
            <person name="Rensing S.A."/>
            <person name="Schmutz J."/>
            <person name="Symeonidi A."/>
            <person name="Elias M."/>
            <person name="Eveleigh R.J."/>
            <person name="Herman E.K."/>
            <person name="Klute M.J."/>
            <person name="Nakayama T."/>
            <person name="Obornik M."/>
            <person name="Reyes-Prieto A."/>
            <person name="Armbrust E.V."/>
            <person name="Aves S.J."/>
            <person name="Beiko R.G."/>
            <person name="Coutinho P."/>
            <person name="Dacks J.B."/>
            <person name="Durnford D.G."/>
            <person name="Fast N.M."/>
            <person name="Green B.R."/>
            <person name="Grisdale C."/>
            <person name="Hempe F."/>
            <person name="Henrissat B."/>
            <person name="Hoppner M.P."/>
            <person name="Ishida K.-I."/>
            <person name="Kim E."/>
            <person name="Koreny L."/>
            <person name="Kroth P.G."/>
            <person name="Liu Y."/>
            <person name="Malik S.-B."/>
            <person name="Maier U.G."/>
            <person name="McRose D."/>
            <person name="Mock T."/>
            <person name="Neilson J.A."/>
            <person name="Onodera N.T."/>
            <person name="Poole A.M."/>
            <person name="Pritham E.J."/>
            <person name="Richards T.A."/>
            <person name="Rocap G."/>
            <person name="Roy S.W."/>
            <person name="Sarai C."/>
            <person name="Schaack S."/>
            <person name="Shirato S."/>
            <person name="Slamovits C.H."/>
            <person name="Spencer D.F."/>
            <person name="Suzuki S."/>
            <person name="Worden A.Z."/>
            <person name="Zauner S."/>
            <person name="Barry K."/>
            <person name="Bell C."/>
            <person name="Bharti A.K."/>
            <person name="Crow J.A."/>
            <person name="Grimwood J."/>
            <person name="Kramer R."/>
            <person name="Lindquist E."/>
            <person name="Lucas S."/>
            <person name="Salamov A."/>
            <person name="McFadden G.I."/>
            <person name="Lane C.E."/>
            <person name="Keeling P.J."/>
            <person name="Gray M.W."/>
            <person name="Grigoriev I.V."/>
            <person name="Archibald J.M."/>
        </authorList>
    </citation>
    <scope>NUCLEOTIDE SEQUENCE</scope>
    <source>
        <strain evidence="4">CCMP2712</strain>
    </source>
</reference>
<reference evidence="3" key="3">
    <citation type="submission" date="2016-03" db="UniProtKB">
        <authorList>
            <consortium name="EnsemblProtists"/>
        </authorList>
    </citation>
    <scope>IDENTIFICATION</scope>
</reference>
<dbReference type="KEGG" id="gtt:GUITHDRAFT_162994"/>
<organism evidence="2">
    <name type="scientific">Guillardia theta (strain CCMP2712)</name>
    <name type="common">Cryptophyte</name>
    <dbReference type="NCBI Taxonomy" id="905079"/>
    <lineage>
        <taxon>Eukaryota</taxon>
        <taxon>Cryptophyceae</taxon>
        <taxon>Pyrenomonadales</taxon>
        <taxon>Geminigeraceae</taxon>
        <taxon>Guillardia</taxon>
    </lineage>
</organism>